<proteinExistence type="predicted"/>
<protein>
    <submittedName>
        <fullName evidence="1">Uncharacterized protein</fullName>
    </submittedName>
</protein>
<gene>
    <name evidence="1" type="ORF">AK812_SmicGene14728</name>
</gene>
<accession>A0A1Q9E4R4</accession>
<evidence type="ECO:0000313" key="2">
    <source>
        <dbReference type="Proteomes" id="UP000186817"/>
    </source>
</evidence>
<keyword evidence="2" id="KW-1185">Reference proteome</keyword>
<dbReference type="Proteomes" id="UP000186817">
    <property type="component" value="Unassembled WGS sequence"/>
</dbReference>
<organism evidence="1 2">
    <name type="scientific">Symbiodinium microadriaticum</name>
    <name type="common">Dinoflagellate</name>
    <name type="synonym">Zooxanthella microadriatica</name>
    <dbReference type="NCBI Taxonomy" id="2951"/>
    <lineage>
        <taxon>Eukaryota</taxon>
        <taxon>Sar</taxon>
        <taxon>Alveolata</taxon>
        <taxon>Dinophyceae</taxon>
        <taxon>Suessiales</taxon>
        <taxon>Symbiodiniaceae</taxon>
        <taxon>Symbiodinium</taxon>
    </lineage>
</organism>
<reference evidence="1 2" key="1">
    <citation type="submission" date="2016-02" db="EMBL/GenBank/DDBJ databases">
        <title>Genome analysis of coral dinoflagellate symbionts highlights evolutionary adaptations to a symbiotic lifestyle.</title>
        <authorList>
            <person name="Aranda M."/>
            <person name="Li Y."/>
            <person name="Liew Y.J."/>
            <person name="Baumgarten S."/>
            <person name="Simakov O."/>
            <person name="Wilson M."/>
            <person name="Piel J."/>
            <person name="Ashoor H."/>
            <person name="Bougouffa S."/>
            <person name="Bajic V.B."/>
            <person name="Ryu T."/>
            <person name="Ravasi T."/>
            <person name="Bayer T."/>
            <person name="Micklem G."/>
            <person name="Kim H."/>
            <person name="Bhak J."/>
            <person name="Lajeunesse T.C."/>
            <person name="Voolstra C.R."/>
        </authorList>
    </citation>
    <scope>NUCLEOTIDE SEQUENCE [LARGE SCALE GENOMIC DNA]</scope>
    <source>
        <strain evidence="1 2">CCMP2467</strain>
    </source>
</reference>
<dbReference type="EMBL" id="LSRX01000264">
    <property type="protein sequence ID" value="OLQ02406.1"/>
    <property type="molecule type" value="Genomic_DNA"/>
</dbReference>
<sequence length="435" mass="48149">MGVADQTGSAARRIATFDEELAKQKAAGELRALDSRSTFESLPASSSIMAGAGGTAPCGYLSAQISWITSALGNSYRFRGHSGSRLVCSAVLSVPMPTIANFSSEWLPRIVPVLSGPAALRALRCCRGLKKLWPQCLQAGEGFWILEELKKISLEKLLERDEDLCNCFLRARRDLGSCHITYWLPFRTVEVYTSMPTPESRKETSWVDRHRPTPQLVVRSLSESFAAMRGNESFELTKRILAFPPAMSQQLPELFAGGLKVVGEESPALVAMGVAGWEVSNTCEPRPRSDWLRFGFQRPKPKVPLAVFHLSGKFDLPGGDGGCKVSLGYVSTDLDYVVALRDFSEYPIRRHVSSKVTTRWEETEGLLQTRGLPLPSLSREGTKMDEILAKTTTPEGWEVEHTTMYMSHMRCAMGSPDLDAIYQDAKRLAESRHSP</sequence>
<dbReference type="OrthoDB" id="408746at2759"/>
<comment type="caution">
    <text evidence="1">The sequence shown here is derived from an EMBL/GenBank/DDBJ whole genome shotgun (WGS) entry which is preliminary data.</text>
</comment>
<name>A0A1Q9E4R4_SYMMI</name>
<evidence type="ECO:0000313" key="1">
    <source>
        <dbReference type="EMBL" id="OLQ02406.1"/>
    </source>
</evidence>
<dbReference type="AlphaFoldDB" id="A0A1Q9E4R4"/>